<protein>
    <submittedName>
        <fullName evidence="1">Uncharacterized protein</fullName>
    </submittedName>
</protein>
<keyword evidence="2" id="KW-1185">Reference proteome</keyword>
<dbReference type="Pfam" id="PF23531">
    <property type="entry name" value="Microp_apicomplexa_17"/>
    <property type="match status" value="1"/>
</dbReference>
<evidence type="ECO:0000313" key="2">
    <source>
        <dbReference type="Proteomes" id="UP001214638"/>
    </source>
</evidence>
<name>A0AAD9PN92_9APIC</name>
<reference evidence="1" key="1">
    <citation type="journal article" date="2023" name="Nat. Microbiol.">
        <title>Babesia duncani multi-omics identifies virulence factors and drug targets.</title>
        <authorList>
            <person name="Singh P."/>
            <person name="Lonardi S."/>
            <person name="Liang Q."/>
            <person name="Vydyam P."/>
            <person name="Khabirova E."/>
            <person name="Fang T."/>
            <person name="Gihaz S."/>
            <person name="Thekkiniath J."/>
            <person name="Munshi M."/>
            <person name="Abel S."/>
            <person name="Ciampossin L."/>
            <person name="Batugedara G."/>
            <person name="Gupta M."/>
            <person name="Lu X.M."/>
            <person name="Lenz T."/>
            <person name="Chakravarty S."/>
            <person name="Cornillot E."/>
            <person name="Hu Y."/>
            <person name="Ma W."/>
            <person name="Gonzalez L.M."/>
            <person name="Sanchez S."/>
            <person name="Estrada K."/>
            <person name="Sanchez-Flores A."/>
            <person name="Montero E."/>
            <person name="Harb O.S."/>
            <person name="Le Roch K.G."/>
            <person name="Mamoun C.B."/>
        </authorList>
    </citation>
    <scope>NUCLEOTIDE SEQUENCE</scope>
    <source>
        <strain evidence="1">WA1</strain>
    </source>
</reference>
<dbReference type="RefSeq" id="XP_067804364.1">
    <property type="nucleotide sequence ID" value="XM_067945573.1"/>
</dbReference>
<sequence>MRLVGILLAPKRYVPVIPYGVKNSRHYKESKRQQRIAMEEARKQREMKGMILDSKKTLMLSLRDNSGINWSRAKQILKHLEVHWRIPSGVSLETRERIQIIAQGIKAQK</sequence>
<evidence type="ECO:0000313" key="1">
    <source>
        <dbReference type="EMBL" id="KAK2197522.1"/>
    </source>
</evidence>
<dbReference type="AlphaFoldDB" id="A0AAD9PN92"/>
<accession>A0AAD9PN92</accession>
<dbReference type="Proteomes" id="UP001214638">
    <property type="component" value="Unassembled WGS sequence"/>
</dbReference>
<gene>
    <name evidence="1" type="ORF">BdWA1_000524</name>
</gene>
<comment type="caution">
    <text evidence="1">The sequence shown here is derived from an EMBL/GenBank/DDBJ whole genome shotgun (WGS) entry which is preliminary data.</text>
</comment>
<dbReference type="EMBL" id="JALLKP010000001">
    <property type="protein sequence ID" value="KAK2197522.1"/>
    <property type="molecule type" value="Genomic_DNA"/>
</dbReference>
<proteinExistence type="predicted"/>
<dbReference type="InterPro" id="IPR056356">
    <property type="entry name" value="Microp_apicomplexa_17"/>
</dbReference>
<organism evidence="1 2">
    <name type="scientific">Babesia duncani</name>
    <dbReference type="NCBI Taxonomy" id="323732"/>
    <lineage>
        <taxon>Eukaryota</taxon>
        <taxon>Sar</taxon>
        <taxon>Alveolata</taxon>
        <taxon>Apicomplexa</taxon>
        <taxon>Aconoidasida</taxon>
        <taxon>Piroplasmida</taxon>
        <taxon>Babesiidae</taxon>
        <taxon>Babesia</taxon>
    </lineage>
</organism>
<dbReference type="KEGG" id="bdw:94334822"/>
<dbReference type="GeneID" id="94334822"/>